<gene>
    <name evidence="1" type="ORF">LCGC14_0386790</name>
</gene>
<organism evidence="1">
    <name type="scientific">marine sediment metagenome</name>
    <dbReference type="NCBI Taxonomy" id="412755"/>
    <lineage>
        <taxon>unclassified sequences</taxon>
        <taxon>metagenomes</taxon>
        <taxon>ecological metagenomes</taxon>
    </lineage>
</organism>
<name>A0A0F9VMV8_9ZZZZ</name>
<accession>A0A0F9VMV8</accession>
<dbReference type="AlphaFoldDB" id="A0A0F9VMV8"/>
<comment type="caution">
    <text evidence="1">The sequence shown here is derived from an EMBL/GenBank/DDBJ whole genome shotgun (WGS) entry which is preliminary data.</text>
</comment>
<evidence type="ECO:0000313" key="1">
    <source>
        <dbReference type="EMBL" id="KKN74786.1"/>
    </source>
</evidence>
<reference evidence="1" key="1">
    <citation type="journal article" date="2015" name="Nature">
        <title>Complex archaea that bridge the gap between prokaryotes and eukaryotes.</title>
        <authorList>
            <person name="Spang A."/>
            <person name="Saw J.H."/>
            <person name="Jorgensen S.L."/>
            <person name="Zaremba-Niedzwiedzka K."/>
            <person name="Martijn J."/>
            <person name="Lind A.E."/>
            <person name="van Eijk R."/>
            <person name="Schleper C."/>
            <person name="Guy L."/>
            <person name="Ettema T.J."/>
        </authorList>
    </citation>
    <scope>NUCLEOTIDE SEQUENCE</scope>
</reference>
<dbReference type="EMBL" id="LAZR01000320">
    <property type="protein sequence ID" value="KKN74786.1"/>
    <property type="molecule type" value="Genomic_DNA"/>
</dbReference>
<protein>
    <submittedName>
        <fullName evidence="1">Uncharacterized protein</fullName>
    </submittedName>
</protein>
<sequence length="72" mass="8474">MMANRRLWIVDSKTGDRILLAKGWGEEWVTWPAGRLNGGMTFQERLNSWFELRDVDFNTERTDESALRLEAE</sequence>
<proteinExistence type="predicted"/>